<feature type="transmembrane region" description="Helical" evidence="1">
    <location>
        <begin position="250"/>
        <end position="270"/>
    </location>
</feature>
<dbReference type="RefSeq" id="WP_077464470.1">
    <property type="nucleotide sequence ID" value="NZ_MLAA01000040.1"/>
</dbReference>
<comment type="caution">
    <text evidence="2">The sequence shown here is derived from an EMBL/GenBank/DDBJ whole genome shotgun (WGS) entry which is preliminary data.</text>
</comment>
<feature type="transmembrane region" description="Helical" evidence="1">
    <location>
        <begin position="69"/>
        <end position="86"/>
    </location>
</feature>
<reference evidence="2 3" key="1">
    <citation type="submission" date="2016-10" db="EMBL/GenBank/DDBJ databases">
        <title>Rodentibacter gen. nov. and new species.</title>
        <authorList>
            <person name="Christensen H."/>
        </authorList>
    </citation>
    <scope>NUCLEOTIDE SEQUENCE [LARGE SCALE GENOMIC DNA]</scope>
    <source>
        <strain evidence="2 3">1998236014</strain>
    </source>
</reference>
<feature type="transmembrane region" description="Helical" evidence="1">
    <location>
        <begin position="218"/>
        <end position="238"/>
    </location>
</feature>
<feature type="transmembrane region" description="Helical" evidence="1">
    <location>
        <begin position="124"/>
        <end position="144"/>
    </location>
</feature>
<dbReference type="EMBL" id="MLAA01000040">
    <property type="protein sequence ID" value="OOF67609.1"/>
    <property type="molecule type" value="Genomic_DNA"/>
</dbReference>
<feature type="transmembrane region" description="Helical" evidence="1">
    <location>
        <begin position="37"/>
        <end position="57"/>
    </location>
</feature>
<feature type="transmembrane region" description="Helical" evidence="1">
    <location>
        <begin position="7"/>
        <end position="31"/>
    </location>
</feature>
<evidence type="ECO:0000313" key="2">
    <source>
        <dbReference type="EMBL" id="OOF67609.1"/>
    </source>
</evidence>
<dbReference type="Proteomes" id="UP000188820">
    <property type="component" value="Unassembled WGS sequence"/>
</dbReference>
<protein>
    <recommendedName>
        <fullName evidence="4">Gamma-glutamyl phosphate reductase</fullName>
    </recommendedName>
</protein>
<keyword evidence="1" id="KW-1133">Transmembrane helix</keyword>
<accession>A0ABX3KW58</accession>
<organism evidence="2 3">
    <name type="scientific">Rodentibacter caecimuris</name>
    <dbReference type="NCBI Taxonomy" id="1796644"/>
    <lineage>
        <taxon>Bacteria</taxon>
        <taxon>Pseudomonadati</taxon>
        <taxon>Pseudomonadota</taxon>
        <taxon>Gammaproteobacteria</taxon>
        <taxon>Pasteurellales</taxon>
        <taxon>Pasteurellaceae</taxon>
        <taxon>Rodentibacter</taxon>
    </lineage>
</organism>
<keyword evidence="1" id="KW-0472">Membrane</keyword>
<evidence type="ECO:0000256" key="1">
    <source>
        <dbReference type="SAM" id="Phobius"/>
    </source>
</evidence>
<feature type="transmembrane region" description="Helical" evidence="1">
    <location>
        <begin position="156"/>
        <end position="174"/>
    </location>
</feature>
<sequence length="271" mass="30585">MSEQQSALLKVIFPLLTVTLLTALDFFMLSQQMQNKALPHLAVGILVAQLLTILIFLRGEICPGQRGRLIRVHHYLALYWAFWFIASFFSTYHYVLTDMLCICGLSVCYSVWKQPQQLEARQGFLTMAAIIGGLGIICYMILLWNLPIEVLPQFNPVAQVLIGIVLANIMLISARSRLQNWMALFPLFIIFLLVINALVVLLYLIFAIGQSAVGLEIVLVYGIYFGSHLMIAAVLILHSWKQWKLNYNSLLILLFISACLPIWSVIGANLV</sequence>
<name>A0ABX3KW58_9PAST</name>
<proteinExistence type="predicted"/>
<gene>
    <name evidence="2" type="ORF">BKG89_09665</name>
</gene>
<evidence type="ECO:0008006" key="4">
    <source>
        <dbReference type="Google" id="ProtNLM"/>
    </source>
</evidence>
<feature type="transmembrane region" description="Helical" evidence="1">
    <location>
        <begin position="181"/>
        <end position="206"/>
    </location>
</feature>
<feature type="transmembrane region" description="Helical" evidence="1">
    <location>
        <begin position="92"/>
        <end position="112"/>
    </location>
</feature>
<evidence type="ECO:0000313" key="3">
    <source>
        <dbReference type="Proteomes" id="UP000188820"/>
    </source>
</evidence>
<keyword evidence="1" id="KW-0812">Transmembrane</keyword>
<keyword evidence="3" id="KW-1185">Reference proteome</keyword>